<accession>A0A542E604</accession>
<sequence length="225" mass="22800">MAEAPAEPAQVAVRGLRVAYGGVVALDGVDLDARAGQVLAVTGPSGAGKSTLLWALAGAARPAAGTVTVDGEPVADRDAAVARGVGIVPQGNGLATVLTARENVLLPLLATGVAADDAGRRTDAVLDAVGLGESGGHLVEELSGGQQQRVAVARGLAARSRVLLADEPTSELDHINRERVLALLRAEADRGAVVVMATHDPEAAEQADGEVRLDEGRLTVVRSPQ</sequence>
<dbReference type="SUPFAM" id="SSF52540">
    <property type="entry name" value="P-loop containing nucleoside triphosphate hydrolases"/>
    <property type="match status" value="1"/>
</dbReference>
<dbReference type="GO" id="GO:0005524">
    <property type="term" value="F:ATP binding"/>
    <property type="evidence" value="ECO:0007669"/>
    <property type="project" value="UniProtKB-KW"/>
</dbReference>
<evidence type="ECO:0000313" key="5">
    <source>
        <dbReference type="Proteomes" id="UP000317893"/>
    </source>
</evidence>
<dbReference type="OrthoDB" id="3176024at2"/>
<dbReference type="PANTHER" id="PTHR24220:SF685">
    <property type="entry name" value="ABC TRANSPORTER RELATED"/>
    <property type="match status" value="1"/>
</dbReference>
<dbReference type="PROSITE" id="PS50893">
    <property type="entry name" value="ABC_TRANSPORTER_2"/>
    <property type="match status" value="1"/>
</dbReference>
<protein>
    <submittedName>
        <fullName evidence="4">Putative ABC transport system ATP-binding protein</fullName>
    </submittedName>
</protein>
<keyword evidence="1" id="KW-0547">Nucleotide-binding</keyword>
<evidence type="ECO:0000313" key="4">
    <source>
        <dbReference type="EMBL" id="TQJ10775.1"/>
    </source>
</evidence>
<dbReference type="RefSeq" id="WP_141849954.1">
    <property type="nucleotide sequence ID" value="NZ_BAAAPR010000010.1"/>
</dbReference>
<dbReference type="InterPro" id="IPR027417">
    <property type="entry name" value="P-loop_NTPase"/>
</dbReference>
<keyword evidence="5" id="KW-1185">Reference proteome</keyword>
<proteinExistence type="predicted"/>
<reference evidence="4 5" key="1">
    <citation type="submission" date="2019-06" db="EMBL/GenBank/DDBJ databases">
        <title>Sequencing the genomes of 1000 actinobacteria strains.</title>
        <authorList>
            <person name="Klenk H.-P."/>
        </authorList>
    </citation>
    <scope>NUCLEOTIDE SEQUENCE [LARGE SCALE GENOMIC DNA]</scope>
    <source>
        <strain evidence="4 5">DSM 18607</strain>
    </source>
</reference>
<name>A0A542E604_9MICO</name>
<dbReference type="PANTHER" id="PTHR24220">
    <property type="entry name" value="IMPORT ATP-BINDING PROTEIN"/>
    <property type="match status" value="1"/>
</dbReference>
<evidence type="ECO:0000259" key="3">
    <source>
        <dbReference type="PROSITE" id="PS50893"/>
    </source>
</evidence>
<gene>
    <name evidence="4" type="ORF">FB458_3914</name>
</gene>
<dbReference type="GO" id="GO:0022857">
    <property type="term" value="F:transmembrane transporter activity"/>
    <property type="evidence" value="ECO:0007669"/>
    <property type="project" value="TreeGrafter"/>
</dbReference>
<dbReference type="InterPro" id="IPR003439">
    <property type="entry name" value="ABC_transporter-like_ATP-bd"/>
</dbReference>
<comment type="caution">
    <text evidence="4">The sequence shown here is derived from an EMBL/GenBank/DDBJ whole genome shotgun (WGS) entry which is preliminary data.</text>
</comment>
<dbReference type="InterPro" id="IPR015854">
    <property type="entry name" value="ABC_transpr_LolD-like"/>
</dbReference>
<organism evidence="4 5">
    <name type="scientific">Lapillicoccus jejuensis</name>
    <dbReference type="NCBI Taxonomy" id="402171"/>
    <lineage>
        <taxon>Bacteria</taxon>
        <taxon>Bacillati</taxon>
        <taxon>Actinomycetota</taxon>
        <taxon>Actinomycetes</taxon>
        <taxon>Micrococcales</taxon>
        <taxon>Intrasporangiaceae</taxon>
        <taxon>Lapillicoccus</taxon>
    </lineage>
</organism>
<dbReference type="AlphaFoldDB" id="A0A542E604"/>
<dbReference type="Proteomes" id="UP000317893">
    <property type="component" value="Unassembled WGS sequence"/>
</dbReference>
<dbReference type="InterPro" id="IPR003593">
    <property type="entry name" value="AAA+_ATPase"/>
</dbReference>
<dbReference type="Pfam" id="PF00005">
    <property type="entry name" value="ABC_tran"/>
    <property type="match status" value="1"/>
</dbReference>
<dbReference type="InterPro" id="IPR017871">
    <property type="entry name" value="ABC_transporter-like_CS"/>
</dbReference>
<keyword evidence="2 4" id="KW-0067">ATP-binding</keyword>
<dbReference type="GO" id="GO:0016887">
    <property type="term" value="F:ATP hydrolysis activity"/>
    <property type="evidence" value="ECO:0007669"/>
    <property type="project" value="InterPro"/>
</dbReference>
<dbReference type="Gene3D" id="3.40.50.300">
    <property type="entry name" value="P-loop containing nucleotide triphosphate hydrolases"/>
    <property type="match status" value="1"/>
</dbReference>
<dbReference type="PROSITE" id="PS00211">
    <property type="entry name" value="ABC_TRANSPORTER_1"/>
    <property type="match status" value="1"/>
</dbReference>
<dbReference type="SMART" id="SM00382">
    <property type="entry name" value="AAA"/>
    <property type="match status" value="1"/>
</dbReference>
<dbReference type="GO" id="GO:0005886">
    <property type="term" value="C:plasma membrane"/>
    <property type="evidence" value="ECO:0007669"/>
    <property type="project" value="TreeGrafter"/>
</dbReference>
<dbReference type="EMBL" id="VFMN01000001">
    <property type="protein sequence ID" value="TQJ10775.1"/>
    <property type="molecule type" value="Genomic_DNA"/>
</dbReference>
<evidence type="ECO:0000256" key="1">
    <source>
        <dbReference type="ARBA" id="ARBA00022741"/>
    </source>
</evidence>
<feature type="domain" description="ABC transporter" evidence="3">
    <location>
        <begin position="11"/>
        <end position="225"/>
    </location>
</feature>
<evidence type="ECO:0000256" key="2">
    <source>
        <dbReference type="ARBA" id="ARBA00022840"/>
    </source>
</evidence>